<reference evidence="1 2" key="1">
    <citation type="submission" date="2019-03" db="EMBL/GenBank/DDBJ databases">
        <title>Genomic analyses of the natural microbiome of Caenorhabditis elegans.</title>
        <authorList>
            <person name="Samuel B."/>
        </authorList>
    </citation>
    <scope>NUCLEOTIDE SEQUENCE [LARGE SCALE GENOMIC DNA]</scope>
    <source>
        <strain evidence="1 2">BIGb0525</strain>
    </source>
</reference>
<gene>
    <name evidence="1" type="ORF">EDF87_104307</name>
</gene>
<name>A0A4V3FT19_9PSED</name>
<evidence type="ECO:0000313" key="2">
    <source>
        <dbReference type="Proteomes" id="UP000295804"/>
    </source>
</evidence>
<comment type="caution">
    <text evidence="1">The sequence shown here is derived from an EMBL/GenBank/DDBJ whole genome shotgun (WGS) entry which is preliminary data.</text>
</comment>
<feature type="non-terminal residue" evidence="1">
    <location>
        <position position="59"/>
    </location>
</feature>
<sequence length="59" mass="6155">MSTPVQPLALTELDIPGRSKDPVSTNPDIWGINIAAALGNFPLHGLQCQAGPWGKMATG</sequence>
<dbReference type="EMBL" id="SOCQ01000004">
    <property type="protein sequence ID" value="TDV49661.1"/>
    <property type="molecule type" value="Genomic_DNA"/>
</dbReference>
<protein>
    <submittedName>
        <fullName evidence="1">Uncharacterized protein</fullName>
    </submittedName>
</protein>
<dbReference type="AlphaFoldDB" id="A0A4V3FT19"/>
<organism evidence="1 2">
    <name type="scientific">Pseudomonas helmanticensis</name>
    <dbReference type="NCBI Taxonomy" id="1471381"/>
    <lineage>
        <taxon>Bacteria</taxon>
        <taxon>Pseudomonadati</taxon>
        <taxon>Pseudomonadota</taxon>
        <taxon>Gammaproteobacteria</taxon>
        <taxon>Pseudomonadales</taxon>
        <taxon>Pseudomonadaceae</taxon>
        <taxon>Pseudomonas</taxon>
    </lineage>
</organism>
<proteinExistence type="predicted"/>
<evidence type="ECO:0000313" key="1">
    <source>
        <dbReference type="EMBL" id="TDV49661.1"/>
    </source>
</evidence>
<accession>A0A4V3FT19</accession>
<dbReference type="Proteomes" id="UP000295804">
    <property type="component" value="Unassembled WGS sequence"/>
</dbReference>